<sequence>MSTPPRPPCLQAAMDRPSLPCWPSSQEFEKRVLFQGSAETLHFEGSATDSKTFQKPRTLESSSSHLSSWPAYTPSSTVLIKGQPCTQPDWRRSIKRQPNFPTSKPRYLEMLEAHLRTELQSLDLTKGRIQELRLQPYREVFEFFMDEFKTYKPLLASIKKEYETTIAHLRDKIYSLESVNAYLATASDKCTEKILAFQRQEKVEIVQLKKERIHLLQLIDQTKEEKSSLEIQVSKLQKAVAEENLRYLNERDARKLLLLDLSEMYRLKEETKLSKIQDEKGEDSVMLTLALKTARQDLTKAQVELNTMKANFGDVVPRRDFESQEKKYNELAEKMMALQEDFKDLQEEYNTVLEVHRQVAEERDQFYNELINVQRNCTPRPEWDKCAEVIAGGPERWTTLSAGKTSDQLVDVLLEDLGAMLLREKDTFTGLGKGDKIPIFLRYDGLVRNKKLTKKEVVSILREIWREKIFVDQQKGKRSSLPEFFLNYFQRKFGDTIAFDWTYSTFEIMKLYRSNEAMSVFFNILTGNLDEVTYHSHLQQLNTLLKELTNVDVGSTGKLTSEQFIIAVKAAFPYKTEEQIQELVDAAGYKPETPEEFILYKLLFLEDEEGTPEPLVLKMKDQHIHEKQGYLHAMQAELGSREVRPDDLRAAFCIVDPGLPDQTLESYITHVFQASKEQLDSAFSLPAETVMQKLASLDLRRQGAPPGEAKGTPLMVEQSSSVF</sequence>
<dbReference type="EMBL" id="CM037627">
    <property type="protein sequence ID" value="KAH7989371.1"/>
    <property type="molecule type" value="Genomic_DNA"/>
</dbReference>
<gene>
    <name evidence="1" type="ORF">K3G42_008765</name>
</gene>
<name>A0ACB8EAJ0_9SAUR</name>
<protein>
    <submittedName>
        <fullName evidence="1">Uncharacterized protein</fullName>
    </submittedName>
</protein>
<comment type="caution">
    <text evidence="1">The sequence shown here is derived from an EMBL/GenBank/DDBJ whole genome shotgun (WGS) entry which is preliminary data.</text>
</comment>
<keyword evidence="2" id="KW-1185">Reference proteome</keyword>
<accession>A0ACB8EAJ0</accession>
<evidence type="ECO:0000313" key="2">
    <source>
        <dbReference type="Proteomes" id="UP000827872"/>
    </source>
</evidence>
<proteinExistence type="predicted"/>
<evidence type="ECO:0000313" key="1">
    <source>
        <dbReference type="EMBL" id="KAH7989371.1"/>
    </source>
</evidence>
<reference evidence="1" key="1">
    <citation type="submission" date="2021-08" db="EMBL/GenBank/DDBJ databases">
        <title>The first chromosome-level gecko genome reveals the dynamic sex chromosomes of Neotropical dwarf geckos (Sphaerodactylidae: Sphaerodactylus).</title>
        <authorList>
            <person name="Pinto B.J."/>
            <person name="Keating S.E."/>
            <person name="Gamble T."/>
        </authorList>
    </citation>
    <scope>NUCLEOTIDE SEQUENCE</scope>
    <source>
        <strain evidence="1">TG3544</strain>
    </source>
</reference>
<dbReference type="Proteomes" id="UP000827872">
    <property type="component" value="Linkage Group LG14"/>
</dbReference>
<organism evidence="1 2">
    <name type="scientific">Sphaerodactylus townsendi</name>
    <dbReference type="NCBI Taxonomy" id="933632"/>
    <lineage>
        <taxon>Eukaryota</taxon>
        <taxon>Metazoa</taxon>
        <taxon>Chordata</taxon>
        <taxon>Craniata</taxon>
        <taxon>Vertebrata</taxon>
        <taxon>Euteleostomi</taxon>
        <taxon>Lepidosauria</taxon>
        <taxon>Squamata</taxon>
        <taxon>Bifurcata</taxon>
        <taxon>Gekkota</taxon>
        <taxon>Sphaerodactylidae</taxon>
        <taxon>Sphaerodactylus</taxon>
    </lineage>
</organism>